<evidence type="ECO:0000313" key="3">
    <source>
        <dbReference type="EMBL" id="TGJ75300.1"/>
    </source>
</evidence>
<evidence type="ECO:0000259" key="2">
    <source>
        <dbReference type="SMART" id="SM00829"/>
    </source>
</evidence>
<name>A0A4Z0Y8L8_9PEZI</name>
<dbReference type="InterPro" id="IPR020843">
    <property type="entry name" value="ER"/>
</dbReference>
<dbReference type="OrthoDB" id="329835at2759"/>
<dbReference type="Gene3D" id="3.40.50.720">
    <property type="entry name" value="NAD(P)-binding Rossmann-like Domain"/>
    <property type="match status" value="1"/>
</dbReference>
<organism evidence="3 4">
    <name type="scientific">Xylaria hypoxylon</name>
    <dbReference type="NCBI Taxonomy" id="37992"/>
    <lineage>
        <taxon>Eukaryota</taxon>
        <taxon>Fungi</taxon>
        <taxon>Dikarya</taxon>
        <taxon>Ascomycota</taxon>
        <taxon>Pezizomycotina</taxon>
        <taxon>Sordariomycetes</taxon>
        <taxon>Xylariomycetidae</taxon>
        <taxon>Xylariales</taxon>
        <taxon>Xylariaceae</taxon>
        <taxon>Xylaria</taxon>
    </lineage>
</organism>
<evidence type="ECO:0000256" key="1">
    <source>
        <dbReference type="ARBA" id="ARBA00022679"/>
    </source>
</evidence>
<proteinExistence type="predicted"/>
<dbReference type="PANTHER" id="PTHR45681:SF6">
    <property type="entry name" value="POLYKETIDE SYNTHASE 37"/>
    <property type="match status" value="1"/>
</dbReference>
<dbReference type="SMART" id="SM00829">
    <property type="entry name" value="PKS_ER"/>
    <property type="match status" value="1"/>
</dbReference>
<feature type="domain" description="Enoyl reductase (ER)" evidence="2">
    <location>
        <begin position="1"/>
        <end position="265"/>
    </location>
</feature>
<reference evidence="3 4" key="1">
    <citation type="submission" date="2019-03" db="EMBL/GenBank/DDBJ databases">
        <title>Draft genome sequence of Xylaria hypoxylon DSM 108379, a ubiquitous saprotrophic-parasitic fungi on hardwood.</title>
        <authorList>
            <person name="Buettner E."/>
            <person name="Leonhardt S."/>
            <person name="Gebauer A.M."/>
            <person name="Liers C."/>
            <person name="Hofrichter M."/>
            <person name="Kellner H."/>
        </authorList>
    </citation>
    <scope>NUCLEOTIDE SEQUENCE [LARGE SCALE GENOMIC DNA]</scope>
    <source>
        <strain evidence="3 4">DSM 108379</strain>
    </source>
</reference>
<dbReference type="Pfam" id="PF00107">
    <property type="entry name" value="ADH_zinc_N"/>
    <property type="match status" value="1"/>
</dbReference>
<accession>A0A4Z0Y8L8</accession>
<dbReference type="InterPro" id="IPR050444">
    <property type="entry name" value="Polyketide_Synthase"/>
</dbReference>
<dbReference type="InterPro" id="IPR036291">
    <property type="entry name" value="NAD(P)-bd_dom_sf"/>
</dbReference>
<dbReference type="STRING" id="37992.A0A4Z0Y8L8"/>
<dbReference type="EMBL" id="SKBN01000603">
    <property type="protein sequence ID" value="TGJ75300.1"/>
    <property type="molecule type" value="Genomic_DNA"/>
</dbReference>
<keyword evidence="4" id="KW-1185">Reference proteome</keyword>
<dbReference type="SUPFAM" id="SSF50129">
    <property type="entry name" value="GroES-like"/>
    <property type="match status" value="1"/>
</dbReference>
<dbReference type="GO" id="GO:0016491">
    <property type="term" value="F:oxidoreductase activity"/>
    <property type="evidence" value="ECO:0007669"/>
    <property type="project" value="InterPro"/>
</dbReference>
<dbReference type="GO" id="GO:0016740">
    <property type="term" value="F:transferase activity"/>
    <property type="evidence" value="ECO:0007669"/>
    <property type="project" value="UniProtKB-KW"/>
</dbReference>
<dbReference type="Pfam" id="PF08240">
    <property type="entry name" value="ADH_N"/>
    <property type="match status" value="1"/>
</dbReference>
<comment type="caution">
    <text evidence="3">The sequence shown here is derived from an EMBL/GenBank/DDBJ whole genome shotgun (WGS) entry which is preliminary data.</text>
</comment>
<keyword evidence="1" id="KW-0808">Transferase</keyword>
<dbReference type="CDD" id="cd05195">
    <property type="entry name" value="enoyl_red"/>
    <property type="match status" value="1"/>
</dbReference>
<dbReference type="AlphaFoldDB" id="A0A4Z0Y8L8"/>
<sequence>MIGCECAGIIRRLGPGVTGFQVGDRVVTQTNGTYVNHLQVDVARVHIIPDSMTFEDAATIPLVYLTAIHSLYHIANLQEGQYVLIHSAGGGVGIAAIQLAQHKKCDRTDTEILSWQVFVTVSTNEKRKLLASQFNIPTNRMFSSRNTKFAEEIRRETNGLGIDIILNSLVGELLDESWRLTADGGVMVEIGKRDIVDRNMLSMEPFDRNCSFRAVDLSYVEQISNALTGNFANGLLKEVFKLVEDGHIGPRHYISRRPSIRRSLLYPAWPTYG</sequence>
<dbReference type="InterPro" id="IPR013154">
    <property type="entry name" value="ADH-like_N"/>
</dbReference>
<dbReference type="Proteomes" id="UP000297716">
    <property type="component" value="Unassembled WGS sequence"/>
</dbReference>
<gene>
    <name evidence="3" type="ORF">E0Z10_g11025</name>
</gene>
<protein>
    <recommendedName>
        <fullName evidence="2">Enoyl reductase (ER) domain-containing protein</fullName>
    </recommendedName>
</protein>
<dbReference type="Gene3D" id="3.90.180.10">
    <property type="entry name" value="Medium-chain alcohol dehydrogenases, catalytic domain"/>
    <property type="match status" value="1"/>
</dbReference>
<dbReference type="InterPro" id="IPR011032">
    <property type="entry name" value="GroES-like_sf"/>
</dbReference>
<evidence type="ECO:0000313" key="4">
    <source>
        <dbReference type="Proteomes" id="UP000297716"/>
    </source>
</evidence>
<dbReference type="SUPFAM" id="SSF51735">
    <property type="entry name" value="NAD(P)-binding Rossmann-fold domains"/>
    <property type="match status" value="1"/>
</dbReference>
<dbReference type="PANTHER" id="PTHR45681">
    <property type="entry name" value="POLYKETIDE SYNTHASE 44-RELATED"/>
    <property type="match status" value="1"/>
</dbReference>
<dbReference type="InterPro" id="IPR013149">
    <property type="entry name" value="ADH-like_C"/>
</dbReference>